<reference evidence="2" key="1">
    <citation type="journal article" date="2022" name="Int. J. Mol. Sci.">
        <title>Draft Genome of Tanacetum Coccineum: Genomic Comparison of Closely Related Tanacetum-Family Plants.</title>
        <authorList>
            <person name="Yamashiro T."/>
            <person name="Shiraishi A."/>
            <person name="Nakayama K."/>
            <person name="Satake H."/>
        </authorList>
    </citation>
    <scope>NUCLEOTIDE SEQUENCE</scope>
</reference>
<feature type="region of interest" description="Disordered" evidence="1">
    <location>
        <begin position="1"/>
        <end position="21"/>
    </location>
</feature>
<organism evidence="2 3">
    <name type="scientific">Tanacetum coccineum</name>
    <dbReference type="NCBI Taxonomy" id="301880"/>
    <lineage>
        <taxon>Eukaryota</taxon>
        <taxon>Viridiplantae</taxon>
        <taxon>Streptophyta</taxon>
        <taxon>Embryophyta</taxon>
        <taxon>Tracheophyta</taxon>
        <taxon>Spermatophyta</taxon>
        <taxon>Magnoliopsida</taxon>
        <taxon>eudicotyledons</taxon>
        <taxon>Gunneridae</taxon>
        <taxon>Pentapetalae</taxon>
        <taxon>asterids</taxon>
        <taxon>campanulids</taxon>
        <taxon>Asterales</taxon>
        <taxon>Asteraceae</taxon>
        <taxon>Asteroideae</taxon>
        <taxon>Anthemideae</taxon>
        <taxon>Anthemidinae</taxon>
        <taxon>Tanacetum</taxon>
    </lineage>
</organism>
<protein>
    <submittedName>
        <fullName evidence="2">Uncharacterized protein</fullName>
    </submittedName>
</protein>
<accession>A0ABQ5ITH4</accession>
<keyword evidence="3" id="KW-1185">Reference proteome</keyword>
<comment type="caution">
    <text evidence="2">The sequence shown here is derived from an EMBL/GenBank/DDBJ whole genome shotgun (WGS) entry which is preliminary data.</text>
</comment>
<proteinExistence type="predicted"/>
<reference evidence="2" key="2">
    <citation type="submission" date="2022-01" db="EMBL/GenBank/DDBJ databases">
        <authorList>
            <person name="Yamashiro T."/>
            <person name="Shiraishi A."/>
            <person name="Satake H."/>
            <person name="Nakayama K."/>
        </authorList>
    </citation>
    <scope>NUCLEOTIDE SEQUENCE</scope>
</reference>
<feature type="compositionally biased region" description="Polar residues" evidence="1">
    <location>
        <begin position="84"/>
        <end position="98"/>
    </location>
</feature>
<gene>
    <name evidence="2" type="ORF">Tco_1112831</name>
</gene>
<dbReference type="Proteomes" id="UP001151760">
    <property type="component" value="Unassembled WGS sequence"/>
</dbReference>
<feature type="region of interest" description="Disordered" evidence="1">
    <location>
        <begin position="73"/>
        <end position="98"/>
    </location>
</feature>
<feature type="compositionally biased region" description="Basic and acidic residues" evidence="1">
    <location>
        <begin position="1"/>
        <end position="10"/>
    </location>
</feature>
<dbReference type="EMBL" id="BQNB010021066">
    <property type="protein sequence ID" value="GJU02493.1"/>
    <property type="molecule type" value="Genomic_DNA"/>
</dbReference>
<name>A0ABQ5ITH4_9ASTR</name>
<evidence type="ECO:0000313" key="2">
    <source>
        <dbReference type="EMBL" id="GJU02493.1"/>
    </source>
</evidence>
<sequence>MLSLLHRQDGENPVQNEWGKKGNSDALFLMASDHVKNVPQAAETTTTSNELDLLFSLMFNELINGTTQVVSNSSAVHAADASAKRQQQPDSTSYTSTLATSVTTNGNFDL</sequence>
<evidence type="ECO:0000313" key="3">
    <source>
        <dbReference type="Proteomes" id="UP001151760"/>
    </source>
</evidence>
<evidence type="ECO:0000256" key="1">
    <source>
        <dbReference type="SAM" id="MobiDB-lite"/>
    </source>
</evidence>